<accession>A0A0V0GFY7</accession>
<organism evidence="1">
    <name type="scientific">Solanum chacoense</name>
    <name type="common">Chaco potato</name>
    <dbReference type="NCBI Taxonomy" id="4108"/>
    <lineage>
        <taxon>Eukaryota</taxon>
        <taxon>Viridiplantae</taxon>
        <taxon>Streptophyta</taxon>
        <taxon>Embryophyta</taxon>
        <taxon>Tracheophyta</taxon>
        <taxon>Spermatophyta</taxon>
        <taxon>Magnoliopsida</taxon>
        <taxon>eudicotyledons</taxon>
        <taxon>Gunneridae</taxon>
        <taxon>Pentapetalae</taxon>
        <taxon>asterids</taxon>
        <taxon>lamiids</taxon>
        <taxon>Solanales</taxon>
        <taxon>Solanaceae</taxon>
        <taxon>Solanoideae</taxon>
        <taxon>Solaneae</taxon>
        <taxon>Solanum</taxon>
    </lineage>
</organism>
<dbReference type="EMBL" id="GEDG01040763">
    <property type="protein sequence ID" value="JAP06617.1"/>
    <property type="molecule type" value="Transcribed_RNA"/>
</dbReference>
<proteinExistence type="predicted"/>
<evidence type="ECO:0000313" key="1">
    <source>
        <dbReference type="EMBL" id="JAP06617.1"/>
    </source>
</evidence>
<protein>
    <submittedName>
        <fullName evidence="1">Putative ovule protein</fullName>
    </submittedName>
</protein>
<reference evidence="1" key="1">
    <citation type="submission" date="2015-12" db="EMBL/GenBank/DDBJ databases">
        <title>Gene expression during late stages of embryo sac development: a critical building block for successful pollen-pistil interactions.</title>
        <authorList>
            <person name="Liu Y."/>
            <person name="Joly V."/>
            <person name="Sabar M."/>
            <person name="Matton D.P."/>
        </authorList>
    </citation>
    <scope>NUCLEOTIDE SEQUENCE</scope>
</reference>
<sequence length="60" mass="6985">MSSNLKLLRYSVLRLDKLLMDAGKGRMESSSYPLRHMTLRLLIPSKKWSCNLNGFPKQNF</sequence>
<dbReference type="AlphaFoldDB" id="A0A0V0GFY7"/>
<name>A0A0V0GFY7_SOLCH</name>